<dbReference type="InterPro" id="IPR003790">
    <property type="entry name" value="GHL10"/>
</dbReference>
<dbReference type="Proteomes" id="UP000191153">
    <property type="component" value="Unassembled WGS sequence"/>
</dbReference>
<dbReference type="RefSeq" id="WP_234977875.1">
    <property type="nucleotide sequence ID" value="NZ_FUWX01000005.1"/>
</dbReference>
<evidence type="ECO:0000313" key="3">
    <source>
        <dbReference type="EMBL" id="SJZ44354.1"/>
    </source>
</evidence>
<dbReference type="SUPFAM" id="SSF49265">
    <property type="entry name" value="Fibronectin type III"/>
    <property type="match status" value="1"/>
</dbReference>
<protein>
    <submittedName>
        <fullName evidence="3">Uncharacterized lipoprotein YddW, UPF0748 family</fullName>
    </submittedName>
</protein>
<dbReference type="InterPro" id="IPR036116">
    <property type="entry name" value="FN3_sf"/>
</dbReference>
<dbReference type="PANTHER" id="PTHR43405">
    <property type="entry name" value="GLYCOSYL HYDROLASE DIGH"/>
    <property type="match status" value="1"/>
</dbReference>
<evidence type="ECO:0000259" key="2">
    <source>
        <dbReference type="Pfam" id="PF02638"/>
    </source>
</evidence>
<dbReference type="Pfam" id="PF02638">
    <property type="entry name" value="GHL10"/>
    <property type="match status" value="1"/>
</dbReference>
<feature type="domain" description="Glycosyl hydrolase-like 10" evidence="2">
    <location>
        <begin position="31"/>
        <end position="354"/>
    </location>
</feature>
<proteinExistence type="predicted"/>
<dbReference type="AlphaFoldDB" id="A0A1T4KPM1"/>
<dbReference type="PANTHER" id="PTHR43405:SF1">
    <property type="entry name" value="GLYCOSYL HYDROLASE DIGH"/>
    <property type="match status" value="1"/>
</dbReference>
<dbReference type="InterPro" id="IPR052177">
    <property type="entry name" value="Divisome_Glycosyl_Hydrolase"/>
</dbReference>
<dbReference type="EMBL" id="FUWX01000005">
    <property type="protein sequence ID" value="SJZ44354.1"/>
    <property type="molecule type" value="Genomic_DNA"/>
</dbReference>
<dbReference type="Gene3D" id="2.60.40.10">
    <property type="entry name" value="Immunoglobulins"/>
    <property type="match status" value="1"/>
</dbReference>
<evidence type="ECO:0000313" key="4">
    <source>
        <dbReference type="Proteomes" id="UP000191153"/>
    </source>
</evidence>
<dbReference type="InterPro" id="IPR017853">
    <property type="entry name" value="GH"/>
</dbReference>
<name>A0A1T4KPM1_9FUSO</name>
<dbReference type="InterPro" id="IPR013783">
    <property type="entry name" value="Ig-like_fold"/>
</dbReference>
<organism evidence="3 4">
    <name type="scientific">Cetobacterium ceti</name>
    <dbReference type="NCBI Taxonomy" id="180163"/>
    <lineage>
        <taxon>Bacteria</taxon>
        <taxon>Fusobacteriati</taxon>
        <taxon>Fusobacteriota</taxon>
        <taxon>Fusobacteriia</taxon>
        <taxon>Fusobacteriales</taxon>
        <taxon>Fusobacteriaceae</taxon>
        <taxon>Cetobacterium</taxon>
    </lineage>
</organism>
<gene>
    <name evidence="3" type="ORF">SAMN02745174_00529</name>
</gene>
<keyword evidence="4" id="KW-1185">Reference proteome</keyword>
<sequence>MKKKGYIILIFMLQVIIFNMGLANESHPKREFRAVWIATVNNINWPSKEGLSVGEQKREYIKLLDEVKDMKMNAVIVQVRPNADRFYKYPNLEPWSEYLTGVKGKDPGYDPLKFMIDEAHKRNLEFHAWFNPYRVTFKKGEKLPKNHPGIKHKDWIVEYGGKLYYDPGNPKARNFTENIIVDVVKHYDIDAVHMDDYFYPYKVKGRNGKLLDFPDYRSYKKYGRGQGIENWRRENVDIFVRDLSKKIKKAKPYVRFGISPFGVWRNISDDPTGSNTRAGVTNYDTLYADTRVWIKNGWIDYIIPQIYWDFNFKPAPYGTLVDWWEKEVKGTHTNLYIGHGAYRIGSSKSWKNKYELIDQINYNRKEPRVLGSAYFGLATLVENSYNIKNNLKYGPYKYEALLPQTPWIDTVPPKPIKDFKVYRNRGEVKLIWENNPHDYVTYYTVYRSTNSKININNSENILGTVRLEKGKKNVFLDKNIVEGKSYYYAITAVDRVHNESKIGKIKKVKTN</sequence>
<accession>A0A1T4KPM1</accession>
<dbReference type="SUPFAM" id="SSF51445">
    <property type="entry name" value="(Trans)glycosidases"/>
    <property type="match status" value="1"/>
</dbReference>
<dbReference type="Gene3D" id="3.20.20.80">
    <property type="entry name" value="Glycosidases"/>
    <property type="match status" value="1"/>
</dbReference>
<evidence type="ECO:0000256" key="1">
    <source>
        <dbReference type="ARBA" id="ARBA00022729"/>
    </source>
</evidence>
<reference evidence="3 4" key="1">
    <citation type="submission" date="2017-02" db="EMBL/GenBank/DDBJ databases">
        <authorList>
            <person name="Peterson S.W."/>
        </authorList>
    </citation>
    <scope>NUCLEOTIDE SEQUENCE [LARGE SCALE GENOMIC DNA]</scope>
    <source>
        <strain evidence="3 4">ATCC 700028</strain>
    </source>
</reference>
<keyword evidence="1" id="KW-0732">Signal</keyword>
<keyword evidence="3" id="KW-0449">Lipoprotein</keyword>
<dbReference type="STRING" id="180163.SAMN02745174_00529"/>